<keyword evidence="2" id="KW-1185">Reference proteome</keyword>
<evidence type="ECO:0000313" key="2">
    <source>
        <dbReference type="Proteomes" id="UP000187455"/>
    </source>
</evidence>
<dbReference type="Proteomes" id="UP000187455">
    <property type="component" value="Unassembled WGS sequence"/>
</dbReference>
<accession>A0A1R0GME8</accession>
<organism evidence="1 2">
    <name type="scientific">Smittium mucronatum</name>
    <dbReference type="NCBI Taxonomy" id="133383"/>
    <lineage>
        <taxon>Eukaryota</taxon>
        <taxon>Fungi</taxon>
        <taxon>Fungi incertae sedis</taxon>
        <taxon>Zoopagomycota</taxon>
        <taxon>Kickxellomycotina</taxon>
        <taxon>Harpellomycetes</taxon>
        <taxon>Harpellales</taxon>
        <taxon>Legeriomycetaceae</taxon>
        <taxon>Smittium</taxon>
    </lineage>
</organism>
<dbReference type="EMBL" id="LSSL01007294">
    <property type="protein sequence ID" value="OLY78071.1"/>
    <property type="molecule type" value="Genomic_DNA"/>
</dbReference>
<comment type="caution">
    <text evidence="1">The sequence shown here is derived from an EMBL/GenBank/DDBJ whole genome shotgun (WGS) entry which is preliminary data.</text>
</comment>
<sequence length="67" mass="7922">MLLKRDEYTTRIVKGDKYGYAGQKKYQLAENIAARMPCPFNERAFQRYYHSHKENDPPTQQPQVMVA</sequence>
<proteinExistence type="predicted"/>
<evidence type="ECO:0000313" key="1">
    <source>
        <dbReference type="EMBL" id="OLY78071.1"/>
    </source>
</evidence>
<dbReference type="AlphaFoldDB" id="A0A1R0GME8"/>
<reference evidence="1 2" key="1">
    <citation type="journal article" date="2016" name="Mol. Biol. Evol.">
        <title>Genome-Wide Survey of Gut Fungi (Harpellales) Reveals the First Horizontally Transferred Ubiquitin Gene from a Mosquito Host.</title>
        <authorList>
            <person name="Wang Y."/>
            <person name="White M.M."/>
            <person name="Kvist S."/>
            <person name="Moncalvo J.M."/>
        </authorList>
    </citation>
    <scope>NUCLEOTIDE SEQUENCE [LARGE SCALE GENOMIC DNA]</scope>
    <source>
        <strain evidence="1 2">ALG-7-W6</strain>
    </source>
</reference>
<protein>
    <submittedName>
        <fullName evidence="1">Uncharacterized protein</fullName>
    </submittedName>
</protein>
<name>A0A1R0GME8_9FUNG</name>
<gene>
    <name evidence="1" type="ORF">AYI68_g7886</name>
</gene>